<proteinExistence type="predicted"/>
<keyword evidence="1" id="KW-1133">Transmembrane helix</keyword>
<feature type="transmembrane region" description="Helical" evidence="1">
    <location>
        <begin position="36"/>
        <end position="52"/>
    </location>
</feature>
<reference evidence="2 3" key="1">
    <citation type="journal article" date="2018" name="Nat. Genet.">
        <title>The Rosa genome provides new insights in the design of modern roses.</title>
        <authorList>
            <person name="Bendahmane M."/>
        </authorList>
    </citation>
    <scope>NUCLEOTIDE SEQUENCE [LARGE SCALE GENOMIC DNA]</scope>
    <source>
        <strain evidence="3">cv. Old Blush</strain>
    </source>
</reference>
<name>A0A2P6SQA0_ROSCH</name>
<evidence type="ECO:0000313" key="3">
    <source>
        <dbReference type="Proteomes" id="UP000238479"/>
    </source>
</evidence>
<dbReference type="EMBL" id="PDCK01000028">
    <property type="protein sequence ID" value="PRQ60870.1"/>
    <property type="molecule type" value="Genomic_DNA"/>
</dbReference>
<dbReference type="Proteomes" id="UP000238479">
    <property type="component" value="Unassembled WGS sequence"/>
</dbReference>
<organism evidence="2 3">
    <name type="scientific">Rosa chinensis</name>
    <name type="common">China rose</name>
    <dbReference type="NCBI Taxonomy" id="74649"/>
    <lineage>
        <taxon>Eukaryota</taxon>
        <taxon>Viridiplantae</taxon>
        <taxon>Streptophyta</taxon>
        <taxon>Embryophyta</taxon>
        <taxon>Tracheophyta</taxon>
        <taxon>Spermatophyta</taxon>
        <taxon>Magnoliopsida</taxon>
        <taxon>eudicotyledons</taxon>
        <taxon>Gunneridae</taxon>
        <taxon>Pentapetalae</taxon>
        <taxon>rosids</taxon>
        <taxon>fabids</taxon>
        <taxon>Rosales</taxon>
        <taxon>Rosaceae</taxon>
        <taxon>Rosoideae</taxon>
        <taxon>Rosoideae incertae sedis</taxon>
        <taxon>Rosa</taxon>
    </lineage>
</organism>
<dbReference type="Gramene" id="PRQ60870">
    <property type="protein sequence ID" value="PRQ60870"/>
    <property type="gene ID" value="RchiOBHm_Chr0c31g0501411"/>
</dbReference>
<comment type="caution">
    <text evidence="2">The sequence shown here is derived from an EMBL/GenBank/DDBJ whole genome shotgun (WGS) entry which is preliminary data.</text>
</comment>
<gene>
    <name evidence="2" type="ORF">RchiOBHm_Chr0c31g0501411</name>
</gene>
<evidence type="ECO:0000256" key="1">
    <source>
        <dbReference type="SAM" id="Phobius"/>
    </source>
</evidence>
<sequence length="53" mass="6659">MFRFLIFVLSLYFIFMFLHFNYFVNLVLFSKIQKQNPPLFLFTCIYIFFILFL</sequence>
<keyword evidence="1" id="KW-0812">Transmembrane</keyword>
<accession>A0A2P6SQA0</accession>
<protein>
    <submittedName>
        <fullName evidence="2">Uncharacterized protein</fullName>
    </submittedName>
</protein>
<feature type="transmembrane region" description="Helical" evidence="1">
    <location>
        <begin position="6"/>
        <end position="29"/>
    </location>
</feature>
<keyword evidence="3" id="KW-1185">Reference proteome</keyword>
<dbReference type="AlphaFoldDB" id="A0A2P6SQA0"/>
<evidence type="ECO:0000313" key="2">
    <source>
        <dbReference type="EMBL" id="PRQ60870.1"/>
    </source>
</evidence>
<keyword evidence="1" id="KW-0472">Membrane</keyword>